<accession>A0A9D1S9G6</accession>
<dbReference type="PROSITE" id="PS51755">
    <property type="entry name" value="OMPR_PHOB"/>
    <property type="match status" value="1"/>
</dbReference>
<proteinExistence type="predicted"/>
<evidence type="ECO:0000313" key="10">
    <source>
        <dbReference type="EMBL" id="HIU51861.1"/>
    </source>
</evidence>
<reference evidence="10" key="1">
    <citation type="submission" date="2020-10" db="EMBL/GenBank/DDBJ databases">
        <authorList>
            <person name="Gilroy R."/>
        </authorList>
    </citation>
    <scope>NUCLEOTIDE SEQUENCE</scope>
    <source>
        <strain evidence="10">CHK195-15760</strain>
    </source>
</reference>
<evidence type="ECO:0000313" key="11">
    <source>
        <dbReference type="Proteomes" id="UP000824093"/>
    </source>
</evidence>
<feature type="domain" description="OmpR/PhoB-type" evidence="9">
    <location>
        <begin position="124"/>
        <end position="221"/>
    </location>
</feature>
<dbReference type="PANTHER" id="PTHR48111:SF2">
    <property type="entry name" value="RESPONSE REGULATOR SAER"/>
    <property type="match status" value="1"/>
</dbReference>
<evidence type="ECO:0000259" key="8">
    <source>
        <dbReference type="PROSITE" id="PS50110"/>
    </source>
</evidence>
<dbReference type="Pfam" id="PF00072">
    <property type="entry name" value="Response_reg"/>
    <property type="match status" value="1"/>
</dbReference>
<feature type="DNA-binding region" description="OmpR/PhoB-type" evidence="7">
    <location>
        <begin position="124"/>
        <end position="221"/>
    </location>
</feature>
<keyword evidence="6" id="KW-0597">Phosphoprotein</keyword>
<dbReference type="SMART" id="SM00448">
    <property type="entry name" value="REC"/>
    <property type="match status" value="1"/>
</dbReference>
<dbReference type="Pfam" id="PF00486">
    <property type="entry name" value="Trans_reg_C"/>
    <property type="match status" value="1"/>
</dbReference>
<protein>
    <recommendedName>
        <fullName evidence="1">Stage 0 sporulation protein A homolog</fullName>
    </recommendedName>
</protein>
<evidence type="ECO:0000256" key="4">
    <source>
        <dbReference type="ARBA" id="ARBA00023163"/>
    </source>
</evidence>
<dbReference type="InterPro" id="IPR001789">
    <property type="entry name" value="Sig_transdc_resp-reg_receiver"/>
</dbReference>
<dbReference type="InterPro" id="IPR039420">
    <property type="entry name" value="WalR-like"/>
</dbReference>
<comment type="caution">
    <text evidence="10">The sequence shown here is derived from an EMBL/GenBank/DDBJ whole genome shotgun (WGS) entry which is preliminary data.</text>
</comment>
<dbReference type="Gene3D" id="1.10.10.10">
    <property type="entry name" value="Winged helix-like DNA-binding domain superfamily/Winged helix DNA-binding domain"/>
    <property type="match status" value="1"/>
</dbReference>
<evidence type="ECO:0000256" key="3">
    <source>
        <dbReference type="ARBA" id="ARBA00023125"/>
    </source>
</evidence>
<dbReference type="InterPro" id="IPR001867">
    <property type="entry name" value="OmpR/PhoB-type_DNA-bd"/>
</dbReference>
<dbReference type="InterPro" id="IPR011006">
    <property type="entry name" value="CheY-like_superfamily"/>
</dbReference>
<evidence type="ECO:0000256" key="2">
    <source>
        <dbReference type="ARBA" id="ARBA00023015"/>
    </source>
</evidence>
<keyword evidence="3 7" id="KW-0238">DNA-binding</keyword>
<sequence>MKKILIVEDNIDIHNLIKEILENKKYKVIDSYSGTEAFMVLEKEKIDLILLDLMLPGLNGEEIIKKVKEIPIIVISAKLTPESKVNALLSGANDYITKPFNPQELLARIEVQLRIYQNTIQTSNRDIKYKDLLLKEDEHVIYLKEEKIYLTKTEYAILKQLLLNPNKIVTKSRLLELISNDTLDGDENSLKVHISNIRKKMRKISQEEYIESVWGIGFKIY</sequence>
<reference evidence="10" key="2">
    <citation type="journal article" date="2021" name="PeerJ">
        <title>Extensive microbial diversity within the chicken gut microbiome revealed by metagenomics and culture.</title>
        <authorList>
            <person name="Gilroy R."/>
            <person name="Ravi A."/>
            <person name="Getino M."/>
            <person name="Pursley I."/>
            <person name="Horton D.L."/>
            <person name="Alikhan N.F."/>
            <person name="Baker D."/>
            <person name="Gharbi K."/>
            <person name="Hall N."/>
            <person name="Watson M."/>
            <person name="Adriaenssens E.M."/>
            <person name="Foster-Nyarko E."/>
            <person name="Jarju S."/>
            <person name="Secka A."/>
            <person name="Antonio M."/>
            <person name="Oren A."/>
            <person name="Chaudhuri R.R."/>
            <person name="La Ragione R."/>
            <person name="Hildebrand F."/>
            <person name="Pallen M.J."/>
        </authorList>
    </citation>
    <scope>NUCLEOTIDE SEQUENCE</scope>
    <source>
        <strain evidence="10">CHK195-15760</strain>
    </source>
</reference>
<keyword evidence="2" id="KW-0805">Transcription regulation</keyword>
<dbReference type="Gene3D" id="6.10.250.690">
    <property type="match status" value="1"/>
</dbReference>
<dbReference type="Proteomes" id="UP000824093">
    <property type="component" value="Unassembled WGS sequence"/>
</dbReference>
<dbReference type="GO" id="GO:0032993">
    <property type="term" value="C:protein-DNA complex"/>
    <property type="evidence" value="ECO:0007669"/>
    <property type="project" value="TreeGrafter"/>
</dbReference>
<gene>
    <name evidence="10" type="ORF">IAB70_04485</name>
</gene>
<dbReference type="PANTHER" id="PTHR48111">
    <property type="entry name" value="REGULATOR OF RPOS"/>
    <property type="match status" value="1"/>
</dbReference>
<dbReference type="CDD" id="cd00383">
    <property type="entry name" value="trans_reg_C"/>
    <property type="match status" value="1"/>
</dbReference>
<dbReference type="GO" id="GO:0006355">
    <property type="term" value="P:regulation of DNA-templated transcription"/>
    <property type="evidence" value="ECO:0007669"/>
    <property type="project" value="InterPro"/>
</dbReference>
<dbReference type="SMART" id="SM00862">
    <property type="entry name" value="Trans_reg_C"/>
    <property type="match status" value="1"/>
</dbReference>
<organism evidence="10 11">
    <name type="scientific">Candidatus Merdicola faecigallinarum</name>
    <dbReference type="NCBI Taxonomy" id="2840862"/>
    <lineage>
        <taxon>Bacteria</taxon>
        <taxon>Bacillati</taxon>
        <taxon>Bacillota</taxon>
        <taxon>Clostridia</taxon>
        <taxon>Candidatus Merdicola</taxon>
    </lineage>
</organism>
<feature type="domain" description="Response regulatory" evidence="8">
    <location>
        <begin position="3"/>
        <end position="113"/>
    </location>
</feature>
<feature type="modified residue" description="4-aspartylphosphate" evidence="6">
    <location>
        <position position="52"/>
    </location>
</feature>
<comment type="function">
    <text evidence="5">May play the central regulatory role in sporulation. It may be an element of the effector pathway responsible for the activation of sporulation genes in response to nutritional stress. Spo0A may act in concert with spo0H (a sigma factor) to control the expression of some genes that are critical to the sporulation process.</text>
</comment>
<dbReference type="GO" id="GO:0000976">
    <property type="term" value="F:transcription cis-regulatory region binding"/>
    <property type="evidence" value="ECO:0007669"/>
    <property type="project" value="TreeGrafter"/>
</dbReference>
<dbReference type="PROSITE" id="PS50110">
    <property type="entry name" value="RESPONSE_REGULATORY"/>
    <property type="match status" value="1"/>
</dbReference>
<dbReference type="Gene3D" id="3.40.50.2300">
    <property type="match status" value="1"/>
</dbReference>
<name>A0A9D1S9G6_9FIRM</name>
<dbReference type="GO" id="GO:0000156">
    <property type="term" value="F:phosphorelay response regulator activity"/>
    <property type="evidence" value="ECO:0007669"/>
    <property type="project" value="TreeGrafter"/>
</dbReference>
<keyword evidence="4" id="KW-0804">Transcription</keyword>
<dbReference type="SUPFAM" id="SSF52172">
    <property type="entry name" value="CheY-like"/>
    <property type="match status" value="1"/>
</dbReference>
<evidence type="ECO:0000256" key="6">
    <source>
        <dbReference type="PROSITE-ProRule" id="PRU00169"/>
    </source>
</evidence>
<evidence type="ECO:0000259" key="9">
    <source>
        <dbReference type="PROSITE" id="PS51755"/>
    </source>
</evidence>
<evidence type="ECO:0000256" key="5">
    <source>
        <dbReference type="ARBA" id="ARBA00024867"/>
    </source>
</evidence>
<dbReference type="EMBL" id="DVNH01000029">
    <property type="protein sequence ID" value="HIU51861.1"/>
    <property type="molecule type" value="Genomic_DNA"/>
</dbReference>
<evidence type="ECO:0000256" key="1">
    <source>
        <dbReference type="ARBA" id="ARBA00018672"/>
    </source>
</evidence>
<dbReference type="GO" id="GO:0005829">
    <property type="term" value="C:cytosol"/>
    <property type="evidence" value="ECO:0007669"/>
    <property type="project" value="TreeGrafter"/>
</dbReference>
<evidence type="ECO:0000256" key="7">
    <source>
        <dbReference type="PROSITE-ProRule" id="PRU01091"/>
    </source>
</evidence>
<dbReference type="InterPro" id="IPR036388">
    <property type="entry name" value="WH-like_DNA-bd_sf"/>
</dbReference>
<dbReference type="AlphaFoldDB" id="A0A9D1S9G6"/>